<dbReference type="AlphaFoldDB" id="A0A9P1DRL6"/>
<sequence>MANQGIAGEPAMNRMQVPPPPGLGAPDRSRAQSSASAVFEALARLQAERASQALDAAILAAHMSAATATATAPRMPNWAHGERGERGDRREESGKWNETWSQASTASASPRGAEDKMFVQHAVKDEAQLRKHSGRPSRPSSTAWAAGPRGCQPFDASHRLSPGQPAYVVPQLRSVVPGSAPIVPTIDVSSMAQML</sequence>
<reference evidence="2" key="1">
    <citation type="submission" date="2022-10" db="EMBL/GenBank/DDBJ databases">
        <authorList>
            <person name="Chen Y."/>
            <person name="Dougan E. K."/>
            <person name="Chan C."/>
            <person name="Rhodes N."/>
            <person name="Thang M."/>
        </authorList>
    </citation>
    <scope>NUCLEOTIDE SEQUENCE</scope>
</reference>
<evidence type="ECO:0000313" key="2">
    <source>
        <dbReference type="EMBL" id="CAI4014149.1"/>
    </source>
</evidence>
<feature type="region of interest" description="Disordered" evidence="1">
    <location>
        <begin position="127"/>
        <end position="158"/>
    </location>
</feature>
<dbReference type="Proteomes" id="UP001152797">
    <property type="component" value="Unassembled WGS sequence"/>
</dbReference>
<dbReference type="EMBL" id="CAMXCT030006223">
    <property type="protein sequence ID" value="CAL4801461.1"/>
    <property type="molecule type" value="Genomic_DNA"/>
</dbReference>
<feature type="region of interest" description="Disordered" evidence="1">
    <location>
        <begin position="68"/>
        <end position="113"/>
    </location>
</feature>
<accession>A0A9P1DRL6</accession>
<feature type="region of interest" description="Disordered" evidence="1">
    <location>
        <begin position="1"/>
        <end position="35"/>
    </location>
</feature>
<dbReference type="EMBL" id="CAMXCT020006223">
    <property type="protein sequence ID" value="CAL1167524.1"/>
    <property type="molecule type" value="Genomic_DNA"/>
</dbReference>
<evidence type="ECO:0000313" key="4">
    <source>
        <dbReference type="Proteomes" id="UP001152797"/>
    </source>
</evidence>
<evidence type="ECO:0000313" key="3">
    <source>
        <dbReference type="EMBL" id="CAL1167524.1"/>
    </source>
</evidence>
<feature type="compositionally biased region" description="Basic and acidic residues" evidence="1">
    <location>
        <begin position="80"/>
        <end position="95"/>
    </location>
</feature>
<name>A0A9P1DRL6_9DINO</name>
<feature type="compositionally biased region" description="Polar residues" evidence="1">
    <location>
        <begin position="96"/>
        <end position="108"/>
    </location>
</feature>
<keyword evidence="4" id="KW-1185">Reference proteome</keyword>
<gene>
    <name evidence="2" type="ORF">C1SCF055_LOCUS39073</name>
</gene>
<proteinExistence type="predicted"/>
<dbReference type="EMBL" id="CAMXCT010006223">
    <property type="protein sequence ID" value="CAI4014149.1"/>
    <property type="molecule type" value="Genomic_DNA"/>
</dbReference>
<comment type="caution">
    <text evidence="2">The sequence shown here is derived from an EMBL/GenBank/DDBJ whole genome shotgun (WGS) entry which is preliminary data.</text>
</comment>
<reference evidence="3" key="2">
    <citation type="submission" date="2024-04" db="EMBL/GenBank/DDBJ databases">
        <authorList>
            <person name="Chen Y."/>
            <person name="Shah S."/>
            <person name="Dougan E. K."/>
            <person name="Thang M."/>
            <person name="Chan C."/>
        </authorList>
    </citation>
    <scope>NUCLEOTIDE SEQUENCE [LARGE SCALE GENOMIC DNA]</scope>
</reference>
<organism evidence="2">
    <name type="scientific">Cladocopium goreaui</name>
    <dbReference type="NCBI Taxonomy" id="2562237"/>
    <lineage>
        <taxon>Eukaryota</taxon>
        <taxon>Sar</taxon>
        <taxon>Alveolata</taxon>
        <taxon>Dinophyceae</taxon>
        <taxon>Suessiales</taxon>
        <taxon>Symbiodiniaceae</taxon>
        <taxon>Cladocopium</taxon>
    </lineage>
</organism>
<protein>
    <submittedName>
        <fullName evidence="2">Uncharacterized protein</fullName>
    </submittedName>
</protein>
<evidence type="ECO:0000256" key="1">
    <source>
        <dbReference type="SAM" id="MobiDB-lite"/>
    </source>
</evidence>